<feature type="region of interest" description="Disordered" evidence="1">
    <location>
        <begin position="1"/>
        <end position="95"/>
    </location>
</feature>
<proteinExistence type="predicted"/>
<keyword evidence="2" id="KW-1133">Transmembrane helix</keyword>
<name>A0ABV1NVF2_9ACTN</name>
<keyword evidence="2" id="KW-0472">Membrane</keyword>
<feature type="transmembrane region" description="Helical" evidence="2">
    <location>
        <begin position="134"/>
        <end position="153"/>
    </location>
</feature>
<dbReference type="EMBL" id="JBEGDP010000003">
    <property type="protein sequence ID" value="MEQ7846482.1"/>
    <property type="molecule type" value="Genomic_DNA"/>
</dbReference>
<feature type="compositionally biased region" description="Basic and acidic residues" evidence="1">
    <location>
        <begin position="59"/>
        <end position="68"/>
    </location>
</feature>
<comment type="caution">
    <text evidence="3">The sequence shown here is derived from an EMBL/GenBank/DDBJ whole genome shotgun (WGS) entry which is preliminary data.</text>
</comment>
<evidence type="ECO:0000313" key="4">
    <source>
        <dbReference type="Proteomes" id="UP001482520"/>
    </source>
</evidence>
<sequence length="169" mass="18190">MQREPHDAEDGSTDPHDAAWRAIVDNYGDRPELDPDDLPGAGPRHDDAAAGPGDAPEPPAERVGRWRLEPGTPVEGPRDPFALTPEDRFVPPEPPPVDRPPLDRLAAWVGVLGAPVVVVALLLLSTVLGVGFPGWVLLLLVAAFIGGFLYLVARMPREPRDPWDDGAQV</sequence>
<dbReference type="RefSeq" id="WP_193664828.1">
    <property type="nucleotide sequence ID" value="NZ_BAAAMM010000002.1"/>
</dbReference>
<evidence type="ECO:0000256" key="2">
    <source>
        <dbReference type="SAM" id="Phobius"/>
    </source>
</evidence>
<keyword evidence="4" id="KW-1185">Reference proteome</keyword>
<dbReference type="Proteomes" id="UP001482520">
    <property type="component" value="Unassembled WGS sequence"/>
</dbReference>
<evidence type="ECO:0008006" key="5">
    <source>
        <dbReference type="Google" id="ProtNLM"/>
    </source>
</evidence>
<accession>A0ABV1NVF2</accession>
<keyword evidence="2" id="KW-0812">Transmembrane</keyword>
<evidence type="ECO:0000313" key="3">
    <source>
        <dbReference type="EMBL" id="MEQ7846482.1"/>
    </source>
</evidence>
<organism evidence="3 4">
    <name type="scientific">Nocardioides kribbensis</name>
    <dbReference type="NCBI Taxonomy" id="305517"/>
    <lineage>
        <taxon>Bacteria</taxon>
        <taxon>Bacillati</taxon>
        <taxon>Actinomycetota</taxon>
        <taxon>Actinomycetes</taxon>
        <taxon>Propionibacteriales</taxon>
        <taxon>Nocardioidaceae</taxon>
        <taxon>Nocardioides</taxon>
    </lineage>
</organism>
<gene>
    <name evidence="3" type="ORF">V6R90_04260</name>
</gene>
<evidence type="ECO:0000256" key="1">
    <source>
        <dbReference type="SAM" id="MobiDB-lite"/>
    </source>
</evidence>
<feature type="compositionally biased region" description="Basic and acidic residues" evidence="1">
    <location>
        <begin position="1"/>
        <end position="19"/>
    </location>
</feature>
<feature type="transmembrane region" description="Helical" evidence="2">
    <location>
        <begin position="105"/>
        <end position="128"/>
    </location>
</feature>
<protein>
    <recommendedName>
        <fullName evidence="5">DUF308 domain-containing protein</fullName>
    </recommendedName>
</protein>
<reference evidence="3 4" key="1">
    <citation type="submission" date="2024-02" db="EMBL/GenBank/DDBJ databases">
        <title>Full genome sequence of Nocardioides kribbensis.</title>
        <authorList>
            <person name="Poletto B.L."/>
            <person name="Silva G."/>
            <person name="Galante D."/>
            <person name="Campos K.R."/>
            <person name="Santos M.B.N."/>
            <person name="Sacchi C.T."/>
        </authorList>
    </citation>
    <scope>NUCLEOTIDE SEQUENCE [LARGE SCALE GENOMIC DNA]</scope>
    <source>
        <strain evidence="3 4">O4R</strain>
    </source>
</reference>